<organism evidence="3 4">
    <name type="scientific">Telluria antibiotica</name>
    <dbReference type="NCBI Taxonomy" id="2717319"/>
    <lineage>
        <taxon>Bacteria</taxon>
        <taxon>Pseudomonadati</taxon>
        <taxon>Pseudomonadota</taxon>
        <taxon>Betaproteobacteria</taxon>
        <taxon>Burkholderiales</taxon>
        <taxon>Oxalobacteraceae</taxon>
        <taxon>Telluria group</taxon>
        <taxon>Telluria</taxon>
    </lineage>
</organism>
<keyword evidence="4" id="KW-1185">Reference proteome</keyword>
<keyword evidence="1" id="KW-0732">Signal</keyword>
<reference evidence="3 4" key="1">
    <citation type="submission" date="2020-03" db="EMBL/GenBank/DDBJ databases">
        <title>Genome sequence of strain Massilia sp. TW-1.</title>
        <authorList>
            <person name="Chaudhary D.K."/>
        </authorList>
    </citation>
    <scope>NUCLEOTIDE SEQUENCE [LARGE SCALE GENOMIC DNA]</scope>
    <source>
        <strain evidence="3 4">TW-1</strain>
    </source>
</reference>
<dbReference type="PANTHER" id="PTHR15629">
    <property type="entry name" value="SH3YL1 PROTEIN"/>
    <property type="match status" value="1"/>
</dbReference>
<protein>
    <submittedName>
        <fullName evidence="3">Lipid-binding SYLF domain-containing protein</fullName>
    </submittedName>
</protein>
<evidence type="ECO:0000256" key="1">
    <source>
        <dbReference type="SAM" id="SignalP"/>
    </source>
</evidence>
<gene>
    <name evidence="3" type="ORF">HAV22_05025</name>
</gene>
<dbReference type="Pfam" id="PF04366">
    <property type="entry name" value="Ysc84"/>
    <property type="match status" value="1"/>
</dbReference>
<feature type="signal peptide" evidence="1">
    <location>
        <begin position="1"/>
        <end position="25"/>
    </location>
</feature>
<evidence type="ECO:0000313" key="4">
    <source>
        <dbReference type="Proteomes" id="UP000716322"/>
    </source>
</evidence>
<dbReference type="Proteomes" id="UP000716322">
    <property type="component" value="Unassembled WGS sequence"/>
</dbReference>
<comment type="caution">
    <text evidence="3">The sequence shown here is derived from an EMBL/GenBank/DDBJ whole genome shotgun (WGS) entry which is preliminary data.</text>
</comment>
<feature type="domain" description="Ysc84 actin-binding" evidence="2">
    <location>
        <begin position="117"/>
        <end position="237"/>
    </location>
</feature>
<evidence type="ECO:0000313" key="3">
    <source>
        <dbReference type="EMBL" id="NIA53016.1"/>
    </source>
</evidence>
<dbReference type="RefSeq" id="WP_166857112.1">
    <property type="nucleotide sequence ID" value="NZ_JAAQOM010000002.1"/>
</dbReference>
<dbReference type="InterPro" id="IPR007461">
    <property type="entry name" value="Ysc84_actin-binding"/>
</dbReference>
<dbReference type="PANTHER" id="PTHR15629:SF2">
    <property type="entry name" value="SH3 DOMAIN-CONTAINING YSC84-LIKE PROTEIN 1"/>
    <property type="match status" value="1"/>
</dbReference>
<proteinExistence type="predicted"/>
<evidence type="ECO:0000259" key="2">
    <source>
        <dbReference type="Pfam" id="PF04366"/>
    </source>
</evidence>
<feature type="chain" id="PRO_5045263824" evidence="1">
    <location>
        <begin position="26"/>
        <end position="240"/>
    </location>
</feature>
<name>A0ABX0P6Y7_9BURK</name>
<dbReference type="InterPro" id="IPR051702">
    <property type="entry name" value="SH3_domain_YSC84-like"/>
</dbReference>
<dbReference type="EMBL" id="JAAQOM010000002">
    <property type="protein sequence ID" value="NIA53016.1"/>
    <property type="molecule type" value="Genomic_DNA"/>
</dbReference>
<dbReference type="CDD" id="cd11524">
    <property type="entry name" value="SYLF"/>
    <property type="match status" value="1"/>
</dbReference>
<accession>A0ABX0P6Y7</accession>
<sequence length="240" mass="24951">MNKRHIRVLQGLCAALLAGPLLAPAQDKPAAPADTTSSAERHNATAERHVMQAVDVVHRMELDAGIRPLLARSKGVFIVPAYTRAAIGIGAEGGAGLLLLHDAEGRWSGPVFYNTGGVSLGLQVGAQGGMLAFVLNNQKAVDAFLKKTSVSLNAKAGLTIVNWNRMVQGAAGAGDVVAWSNSRGVFGDAATIELSGVRYSQNLNDAYYHRTLSASDIIAGKTGNSQAGLLVQTLASATQP</sequence>